<dbReference type="Proteomes" id="UP000316706">
    <property type="component" value="Unassembled WGS sequence"/>
</dbReference>
<dbReference type="RefSeq" id="WP_141966945.1">
    <property type="nucleotide sequence ID" value="NZ_VFPO01000001.1"/>
</dbReference>
<dbReference type="AlphaFoldDB" id="A0A543IBA4"/>
<comment type="caution">
    <text evidence="1">The sequence shown here is derived from an EMBL/GenBank/DDBJ whole genome shotgun (WGS) entry which is preliminary data.</text>
</comment>
<gene>
    <name evidence="1" type="ORF">FHX41_1475</name>
</gene>
<accession>A0A543IBA4</accession>
<name>A0A543IBA4_9ACTN</name>
<protein>
    <submittedName>
        <fullName evidence="1">Uncharacterized protein</fullName>
    </submittedName>
</protein>
<dbReference type="OrthoDB" id="3420364at2"/>
<evidence type="ECO:0000313" key="1">
    <source>
        <dbReference type="EMBL" id="TQM67854.1"/>
    </source>
</evidence>
<dbReference type="EMBL" id="VFPO01000001">
    <property type="protein sequence ID" value="TQM67854.1"/>
    <property type="molecule type" value="Genomic_DNA"/>
</dbReference>
<reference evidence="1 2" key="1">
    <citation type="submission" date="2019-06" db="EMBL/GenBank/DDBJ databases">
        <title>Sequencing the genomes of 1000 actinobacteria strains.</title>
        <authorList>
            <person name="Klenk H.-P."/>
        </authorList>
    </citation>
    <scope>NUCLEOTIDE SEQUENCE [LARGE SCALE GENOMIC DNA]</scope>
    <source>
        <strain evidence="1 2">DSM 45043</strain>
    </source>
</reference>
<sequence>MARFQDVLALTPVPRSLLDDVVNALLDALEGLPLDNGKLTTGVDSFRDVRLVEGDHLTAGARYQVVSEETKDEGLNLELKVVSWNRTGESQIEVRAASEGHVVNTRLKLRMAGRRLHALHAEGDYQGPGPLRRLQRATWKAEASFEDWWANQGSRNAPPISLRIVHPLAHASFLVGRGKDKDRHWRANGTLRLRGRWIARPPAGVVLLFMRSRIRRMLRAGFVRAETAWNAAVPGMAERGLQDPVILRHQLEVEPVSREWAEKYVAALHRRVGELRFDDGRLADASADVRLLEGEHIRPGARYRVVPENYVSRPPELTEEEWERFGPRQRKPLEASVAAWNSDGPSRIELSVPEDGQTGWAELDSAQKPALVRAAYTGGLGAFSRLNATGEGDLERWWAGVGGSDDGGPAFTATIKHPLGEGTVSITGSPTKKNRWKVDVSVTAEGRDWARPLAAVAGLLSGNAIESAISEAASDWNDAVSKATKDDPDLAAKATLHELLNAPATAGEPD</sequence>
<evidence type="ECO:0000313" key="2">
    <source>
        <dbReference type="Proteomes" id="UP000316706"/>
    </source>
</evidence>
<proteinExistence type="predicted"/>
<organism evidence="1 2">
    <name type="scientific">Actinomadura hallensis</name>
    <dbReference type="NCBI Taxonomy" id="337895"/>
    <lineage>
        <taxon>Bacteria</taxon>
        <taxon>Bacillati</taxon>
        <taxon>Actinomycetota</taxon>
        <taxon>Actinomycetes</taxon>
        <taxon>Streptosporangiales</taxon>
        <taxon>Thermomonosporaceae</taxon>
        <taxon>Actinomadura</taxon>
    </lineage>
</organism>
<keyword evidence="2" id="KW-1185">Reference proteome</keyword>